<accession>A0A0M9BQN1</accession>
<keyword evidence="2" id="KW-1185">Reference proteome</keyword>
<dbReference type="AlphaFoldDB" id="A0A0M9BQN1"/>
<protein>
    <submittedName>
        <fullName evidence="1">Phosphoglycerate mutase</fullName>
    </submittedName>
</protein>
<dbReference type="SMART" id="SM00855">
    <property type="entry name" value="PGAM"/>
    <property type="match status" value="1"/>
</dbReference>
<dbReference type="GO" id="GO:0016791">
    <property type="term" value="F:phosphatase activity"/>
    <property type="evidence" value="ECO:0007669"/>
    <property type="project" value="TreeGrafter"/>
</dbReference>
<dbReference type="Proteomes" id="UP000037688">
    <property type="component" value="Unassembled WGS sequence"/>
</dbReference>
<reference evidence="1 2" key="1">
    <citation type="submission" date="2015-08" db="EMBL/GenBank/DDBJ databases">
        <title>Draft genome sequence of cellulolytic and xylanolytic Paenibacillus sp. A59, isolated from a decaying forest soil from Patagonia, Argentina.</title>
        <authorList>
            <person name="Ghio S."/>
            <person name="Caceres A.M."/>
            <person name="Talia P."/>
            <person name="Grasso D."/>
            <person name="Campos E."/>
        </authorList>
    </citation>
    <scope>NUCLEOTIDE SEQUENCE [LARGE SCALE GENOMIC DNA]</scope>
    <source>
        <strain evidence="1 2">A59</strain>
    </source>
</reference>
<dbReference type="RefSeq" id="WP_053780330.1">
    <property type="nucleotide sequence ID" value="NZ_LITU01000050.1"/>
</dbReference>
<dbReference type="PATRIC" id="fig|1705561.3.peg.1472"/>
<gene>
    <name evidence="1" type="ORF">AMS66_08205</name>
</gene>
<sequence length="188" mass="21701">MDITFIRHGHAEHLLNYPHQLNQFHPGLTERGKRQANELQKQIKILPEDRILVSPTKRTIETAVLLTSSDKLIVCPLVGPRMFPQNPEFPVLRCDQIYSKDELNAQYTGLRILDFELDCWLDGINRMEERLFEAYAGQLIQWCREQSGSIFIISHDGTITSYRAFLGEQGLTRSDFLGEAGHYTIRDL</sequence>
<dbReference type="Gene3D" id="3.40.50.1240">
    <property type="entry name" value="Phosphoglycerate mutase-like"/>
    <property type="match status" value="1"/>
</dbReference>
<organism evidence="1 2">
    <name type="scientific">Paenibacillus xylanivorans</name>
    <dbReference type="NCBI Taxonomy" id="1705561"/>
    <lineage>
        <taxon>Bacteria</taxon>
        <taxon>Bacillati</taxon>
        <taxon>Bacillota</taxon>
        <taxon>Bacilli</taxon>
        <taxon>Bacillales</taxon>
        <taxon>Paenibacillaceae</taxon>
        <taxon>Paenibacillus</taxon>
    </lineage>
</organism>
<dbReference type="PANTHER" id="PTHR48100:SF1">
    <property type="entry name" value="HISTIDINE PHOSPHATASE FAMILY PROTEIN-RELATED"/>
    <property type="match status" value="1"/>
</dbReference>
<dbReference type="InterPro" id="IPR050275">
    <property type="entry name" value="PGM_Phosphatase"/>
</dbReference>
<dbReference type="PANTHER" id="PTHR48100">
    <property type="entry name" value="BROAD-SPECIFICITY PHOSPHATASE YOR283W-RELATED"/>
    <property type="match status" value="1"/>
</dbReference>
<evidence type="ECO:0000313" key="2">
    <source>
        <dbReference type="Proteomes" id="UP000037688"/>
    </source>
</evidence>
<dbReference type="EMBL" id="LITU01000050">
    <property type="protein sequence ID" value="KOY16849.1"/>
    <property type="molecule type" value="Genomic_DNA"/>
</dbReference>
<proteinExistence type="predicted"/>
<dbReference type="InterPro" id="IPR013078">
    <property type="entry name" value="His_Pase_superF_clade-1"/>
</dbReference>
<evidence type="ECO:0000313" key="1">
    <source>
        <dbReference type="EMBL" id="KOY16849.1"/>
    </source>
</evidence>
<dbReference type="InterPro" id="IPR029033">
    <property type="entry name" value="His_PPase_superfam"/>
</dbReference>
<name>A0A0M9BQN1_9BACL</name>
<dbReference type="SUPFAM" id="SSF53254">
    <property type="entry name" value="Phosphoglycerate mutase-like"/>
    <property type="match status" value="1"/>
</dbReference>
<dbReference type="CDD" id="cd07067">
    <property type="entry name" value="HP_PGM_like"/>
    <property type="match status" value="1"/>
</dbReference>
<comment type="caution">
    <text evidence="1">The sequence shown here is derived from an EMBL/GenBank/DDBJ whole genome shotgun (WGS) entry which is preliminary data.</text>
</comment>
<dbReference type="GO" id="GO:0005737">
    <property type="term" value="C:cytoplasm"/>
    <property type="evidence" value="ECO:0007669"/>
    <property type="project" value="TreeGrafter"/>
</dbReference>
<dbReference type="Pfam" id="PF00300">
    <property type="entry name" value="His_Phos_1"/>
    <property type="match status" value="1"/>
</dbReference>
<dbReference type="OrthoDB" id="2435937at2"/>